<keyword evidence="3" id="KW-1185">Reference proteome</keyword>
<feature type="region of interest" description="Disordered" evidence="1">
    <location>
        <begin position="289"/>
        <end position="312"/>
    </location>
</feature>
<proteinExistence type="predicted"/>
<sequence length="373" mass="43712">MTLIARLPNSSEIIQPAVLLRTGKASAREIDREFKGGKYYCPLCEGFREQKRSESFGRLTETFEALEYMDFKVGYRCASYTEISRVKKHMHFSHPKGMSKLIQQLAGIDIHEGYNDNEHDLAVLSFIELFREQYREENGYKIEKEKLIKLDVPPIQRCPDIAIYESNQNNPVVAVEIQLSFQSFQQFQERNNHLLLIASEIQWYIKRSVYDRMGSHRRWLSDRDIPYFKFWVDQSTGKIVYELGSPPKKYITSENNQVQENNSEGKCTMVHQLGLSRYELEQKAEKIKQKPGSKTLTQVQKPQRLQSNKVKQRHENPNLITCKIGDIIQVQTSKGWEKGEVINFQENGLPKVEIKGKYHRIHDCWSWDFVKLI</sequence>
<evidence type="ECO:0000256" key="1">
    <source>
        <dbReference type="SAM" id="MobiDB-lite"/>
    </source>
</evidence>
<dbReference type="STRING" id="41431.PCC8801_3555"/>
<gene>
    <name evidence="2" type="ordered locus">PCC8801_3555</name>
</gene>
<dbReference type="RefSeq" id="WP_012596777.1">
    <property type="nucleotide sequence ID" value="NC_011726.1"/>
</dbReference>
<dbReference type="EMBL" id="CP001287">
    <property type="protein sequence ID" value="ACK67519.1"/>
    <property type="molecule type" value="Genomic_DNA"/>
</dbReference>
<evidence type="ECO:0000313" key="2">
    <source>
        <dbReference type="EMBL" id="ACK67519.1"/>
    </source>
</evidence>
<dbReference type="AlphaFoldDB" id="B7K1H7"/>
<organism evidence="2 3">
    <name type="scientific">Rippkaea orientalis (strain PCC 8801 / RF-1)</name>
    <name type="common">Cyanothece sp. (strain PCC 8801)</name>
    <dbReference type="NCBI Taxonomy" id="41431"/>
    <lineage>
        <taxon>Bacteria</taxon>
        <taxon>Bacillati</taxon>
        <taxon>Cyanobacteriota</taxon>
        <taxon>Cyanophyceae</taxon>
        <taxon>Oscillatoriophycideae</taxon>
        <taxon>Chroococcales</taxon>
        <taxon>Aphanothecaceae</taxon>
        <taxon>Rippkaea</taxon>
        <taxon>Rippkaea orientalis</taxon>
    </lineage>
</organism>
<dbReference type="Proteomes" id="UP000008204">
    <property type="component" value="Chromosome"/>
</dbReference>
<protein>
    <submittedName>
        <fullName evidence="2">Uncharacterized protein</fullName>
    </submittedName>
</protein>
<feature type="compositionally biased region" description="Polar residues" evidence="1">
    <location>
        <begin position="292"/>
        <end position="309"/>
    </location>
</feature>
<dbReference type="KEGG" id="cyp:PCC8801_3555"/>
<name>B7K1H7_RIPO1</name>
<reference evidence="3" key="1">
    <citation type="journal article" date="2011" name="MBio">
        <title>Novel metabolic attributes of the genus Cyanothece, comprising a group of unicellular nitrogen-fixing Cyanobacteria.</title>
        <authorList>
            <person name="Bandyopadhyay A."/>
            <person name="Elvitigala T."/>
            <person name="Welsh E."/>
            <person name="Stockel J."/>
            <person name="Liberton M."/>
            <person name="Min H."/>
            <person name="Sherman L.A."/>
            <person name="Pakrasi H.B."/>
        </authorList>
    </citation>
    <scope>NUCLEOTIDE SEQUENCE [LARGE SCALE GENOMIC DNA]</scope>
    <source>
        <strain evidence="3">PCC 8801</strain>
    </source>
</reference>
<evidence type="ECO:0000313" key="3">
    <source>
        <dbReference type="Proteomes" id="UP000008204"/>
    </source>
</evidence>
<accession>B7K1H7</accession>
<dbReference type="HOGENOM" id="CLU_741281_0_0_3"/>